<name>A0A7N4PR16_SARHA</name>
<dbReference type="SMART" id="SM00409">
    <property type="entry name" value="IG"/>
    <property type="match status" value="2"/>
</dbReference>
<dbReference type="GeneTree" id="ENSGT01100000263478"/>
<dbReference type="PROSITE" id="PS50835">
    <property type="entry name" value="IG_LIKE"/>
    <property type="match status" value="1"/>
</dbReference>
<evidence type="ECO:0000256" key="2">
    <source>
        <dbReference type="ARBA" id="ARBA00022475"/>
    </source>
</evidence>
<dbReference type="GO" id="GO:0002764">
    <property type="term" value="P:immune response-regulating signaling pathway"/>
    <property type="evidence" value="ECO:0007669"/>
    <property type="project" value="TreeGrafter"/>
</dbReference>
<dbReference type="PANTHER" id="PTHR11738">
    <property type="entry name" value="MHC CLASS I NK CELL RECEPTOR"/>
    <property type="match status" value="1"/>
</dbReference>
<dbReference type="OrthoDB" id="9451149at2759"/>
<dbReference type="RefSeq" id="XP_031819330.1">
    <property type="nucleotide sequence ID" value="XM_031963470.1"/>
</dbReference>
<dbReference type="Ensembl" id="ENSSHAT00000026611.1">
    <property type="protein sequence ID" value="ENSSHAP00000041203.1"/>
    <property type="gene ID" value="ENSSHAG00000030775.1"/>
</dbReference>
<feature type="transmembrane region" description="Helical" evidence="12">
    <location>
        <begin position="252"/>
        <end position="272"/>
    </location>
</feature>
<dbReference type="InterPro" id="IPR050412">
    <property type="entry name" value="Ig-like_Receptors_ImmuneReg"/>
</dbReference>
<evidence type="ECO:0000256" key="12">
    <source>
        <dbReference type="SAM" id="Phobius"/>
    </source>
</evidence>
<reference evidence="15 16" key="1">
    <citation type="journal article" date="2011" name="Proc. Natl. Acad. Sci. U.S.A.">
        <title>Genetic diversity and population structure of the endangered marsupial Sarcophilus harrisii (Tasmanian devil).</title>
        <authorList>
            <person name="Miller W."/>
            <person name="Hayes V.M."/>
            <person name="Ratan A."/>
            <person name="Petersen D.C."/>
            <person name="Wittekindt N.E."/>
            <person name="Miller J."/>
            <person name="Walenz B."/>
            <person name="Knight J."/>
            <person name="Qi J."/>
            <person name="Zhao F."/>
            <person name="Wang Q."/>
            <person name="Bedoya-Reina O.C."/>
            <person name="Katiyar N."/>
            <person name="Tomsho L.P."/>
            <person name="Kasson L.M."/>
            <person name="Hardie R.A."/>
            <person name="Woodbridge P."/>
            <person name="Tindall E.A."/>
            <person name="Bertelsen M.F."/>
            <person name="Dixon D."/>
            <person name="Pyecroft S."/>
            <person name="Helgen K.M."/>
            <person name="Lesk A.M."/>
            <person name="Pringle T.H."/>
            <person name="Patterson N."/>
            <person name="Zhang Y."/>
            <person name="Kreiss A."/>
            <person name="Woods G.M."/>
            <person name="Jones M.E."/>
            <person name="Schuster S.C."/>
        </authorList>
    </citation>
    <scope>NUCLEOTIDE SEQUENCE [LARGE SCALE GENOMIC DNA]</scope>
</reference>
<keyword evidence="3 12" id="KW-0812">Transmembrane</keyword>
<evidence type="ECO:0000256" key="4">
    <source>
        <dbReference type="ARBA" id="ARBA00022729"/>
    </source>
</evidence>
<organism evidence="15 16">
    <name type="scientific">Sarcophilus harrisii</name>
    <name type="common">Tasmanian devil</name>
    <name type="synonym">Sarcophilus laniarius</name>
    <dbReference type="NCBI Taxonomy" id="9305"/>
    <lineage>
        <taxon>Eukaryota</taxon>
        <taxon>Metazoa</taxon>
        <taxon>Chordata</taxon>
        <taxon>Craniata</taxon>
        <taxon>Vertebrata</taxon>
        <taxon>Euteleostomi</taxon>
        <taxon>Mammalia</taxon>
        <taxon>Metatheria</taxon>
        <taxon>Dasyuromorphia</taxon>
        <taxon>Dasyuridae</taxon>
        <taxon>Sarcophilus</taxon>
    </lineage>
</organism>
<protein>
    <recommendedName>
        <fullName evidence="14">Ig-like domain-containing protein</fullName>
    </recommendedName>
</protein>
<evidence type="ECO:0000256" key="13">
    <source>
        <dbReference type="SAM" id="SignalP"/>
    </source>
</evidence>
<dbReference type="InterPro" id="IPR036179">
    <property type="entry name" value="Ig-like_dom_sf"/>
</dbReference>
<dbReference type="SUPFAM" id="SSF48726">
    <property type="entry name" value="Immunoglobulin"/>
    <property type="match status" value="2"/>
</dbReference>
<feature type="region of interest" description="Disordered" evidence="11">
    <location>
        <begin position="205"/>
        <end position="242"/>
    </location>
</feature>
<dbReference type="FunFam" id="2.60.40.10:FF:000049">
    <property type="entry name" value="Leukocyte immunoglobulin-like receptor subfamily B member 1"/>
    <property type="match status" value="2"/>
</dbReference>
<keyword evidence="4 13" id="KW-0732">Signal</keyword>
<comment type="subcellular location">
    <subcellularLocation>
        <location evidence="1">Cell membrane</location>
        <topology evidence="1">Single-pass membrane protein</topology>
    </subcellularLocation>
</comment>
<dbReference type="Gene3D" id="2.60.40.10">
    <property type="entry name" value="Immunoglobulins"/>
    <property type="match status" value="2"/>
</dbReference>
<evidence type="ECO:0000256" key="5">
    <source>
        <dbReference type="ARBA" id="ARBA00022737"/>
    </source>
</evidence>
<dbReference type="Pfam" id="PF13895">
    <property type="entry name" value="Ig_2"/>
    <property type="match status" value="1"/>
</dbReference>
<dbReference type="AlphaFoldDB" id="A0A7N4PR16"/>
<dbReference type="InterPro" id="IPR013783">
    <property type="entry name" value="Ig-like_fold"/>
</dbReference>
<evidence type="ECO:0000256" key="6">
    <source>
        <dbReference type="ARBA" id="ARBA00022989"/>
    </source>
</evidence>
<keyword evidence="10" id="KW-0393">Immunoglobulin domain</keyword>
<sequence length="357" mass="39338">MAPTLSVLLSLGLCLGLGTGDKGTFCRPSLWAEPSPFIPVGTNVTLWCRGSARTKRYCLKTPQSSKCSNPSWPSGHGKFLIWPAMKEDAGQYHCYYEGKSQSSHSLELVLTGIHEKPRLQAQPGRSGDTGEDVTLWCRAKSPLDRFALYKDGLASNSTSFEWTSRADFLIPATPGREGTYRCYSFSSDCPHLWSAPSDPLKLSIVDTSLRPGAPDDEAAEGSKEQETTSSASLPPPSSSEAPLGLLERQEGILMGISLFILLLLFLFLFFHCQRWVRLEPRSNEAEDEETLQSSSSAEAMQEQILYMAVKNSRQNRPKKPAAGDLQEVIYSQMMPLNPTRTLLGHPSHLAPHRSSSD</sequence>
<keyword evidence="7 12" id="KW-0472">Membrane</keyword>
<reference evidence="15" key="2">
    <citation type="submission" date="2025-08" db="UniProtKB">
        <authorList>
            <consortium name="Ensembl"/>
        </authorList>
    </citation>
    <scope>IDENTIFICATION</scope>
</reference>
<dbReference type="GeneID" id="100925779"/>
<evidence type="ECO:0000313" key="15">
    <source>
        <dbReference type="Ensembl" id="ENSSHAP00000041203.1"/>
    </source>
</evidence>
<dbReference type="KEGG" id="shr:100925779"/>
<feature type="signal peptide" evidence="13">
    <location>
        <begin position="1"/>
        <end position="20"/>
    </location>
</feature>
<gene>
    <name evidence="15" type="primary">LOC100925779</name>
</gene>
<dbReference type="InParanoid" id="A0A7N4PR16"/>
<evidence type="ECO:0000313" key="16">
    <source>
        <dbReference type="Proteomes" id="UP000007648"/>
    </source>
</evidence>
<keyword evidence="5" id="KW-0677">Repeat</keyword>
<proteinExistence type="predicted"/>
<feature type="chain" id="PRO_5029862497" description="Ig-like domain-containing protein" evidence="13">
    <location>
        <begin position="21"/>
        <end position="357"/>
    </location>
</feature>
<feature type="domain" description="Ig-like" evidence="14">
    <location>
        <begin position="117"/>
        <end position="182"/>
    </location>
</feature>
<keyword evidence="8" id="KW-1015">Disulfide bond</keyword>
<evidence type="ECO:0000256" key="3">
    <source>
        <dbReference type="ARBA" id="ARBA00022692"/>
    </source>
</evidence>
<reference evidence="15" key="3">
    <citation type="submission" date="2025-09" db="UniProtKB">
        <authorList>
            <consortium name="Ensembl"/>
        </authorList>
    </citation>
    <scope>IDENTIFICATION</scope>
</reference>
<keyword evidence="6 12" id="KW-1133">Transmembrane helix</keyword>
<dbReference type="InterPro" id="IPR007110">
    <property type="entry name" value="Ig-like_dom"/>
</dbReference>
<evidence type="ECO:0000256" key="1">
    <source>
        <dbReference type="ARBA" id="ARBA00004162"/>
    </source>
</evidence>
<evidence type="ECO:0000256" key="11">
    <source>
        <dbReference type="SAM" id="MobiDB-lite"/>
    </source>
</evidence>
<dbReference type="Proteomes" id="UP000007648">
    <property type="component" value="Unassembled WGS sequence"/>
</dbReference>
<dbReference type="PANTHER" id="PTHR11738:SF179">
    <property type="entry name" value="LEUKOCYTE IMMUNOGLOBULIN-LIKE RECEPTOR SUBFAMILY A MEMBER 5"/>
    <property type="match status" value="1"/>
</dbReference>
<evidence type="ECO:0000256" key="7">
    <source>
        <dbReference type="ARBA" id="ARBA00023136"/>
    </source>
</evidence>
<evidence type="ECO:0000256" key="8">
    <source>
        <dbReference type="ARBA" id="ARBA00023157"/>
    </source>
</evidence>
<keyword evidence="16" id="KW-1185">Reference proteome</keyword>
<evidence type="ECO:0000259" key="14">
    <source>
        <dbReference type="PROSITE" id="PS50835"/>
    </source>
</evidence>
<keyword evidence="9" id="KW-0325">Glycoprotein</keyword>
<evidence type="ECO:0000256" key="10">
    <source>
        <dbReference type="ARBA" id="ARBA00023319"/>
    </source>
</evidence>
<dbReference type="GO" id="GO:0005886">
    <property type="term" value="C:plasma membrane"/>
    <property type="evidence" value="ECO:0007669"/>
    <property type="project" value="UniProtKB-SubCell"/>
</dbReference>
<evidence type="ECO:0000256" key="9">
    <source>
        <dbReference type="ARBA" id="ARBA00023180"/>
    </source>
</evidence>
<dbReference type="InterPro" id="IPR003599">
    <property type="entry name" value="Ig_sub"/>
</dbReference>
<keyword evidence="2" id="KW-1003">Cell membrane</keyword>
<accession>A0A7N4PR16</accession>